<evidence type="ECO:0000313" key="4">
    <source>
        <dbReference type="Proteomes" id="UP000020825"/>
    </source>
</evidence>
<comment type="caution">
    <text evidence="3">The sequence shown here is derived from an EMBL/GenBank/DDBJ whole genome shotgun (WGS) entry which is preliminary data.</text>
</comment>
<keyword evidence="1" id="KW-0560">Oxidoreductase</keyword>
<keyword evidence="3" id="KW-0503">Monooxygenase</keyword>
<feature type="domain" description="Luciferase-like" evidence="2">
    <location>
        <begin position="9"/>
        <end position="184"/>
    </location>
</feature>
<dbReference type="InterPro" id="IPR050564">
    <property type="entry name" value="F420-G6PD/mer"/>
</dbReference>
<evidence type="ECO:0000313" key="3">
    <source>
        <dbReference type="EMBL" id="EUA57370.1"/>
    </source>
</evidence>
<dbReference type="InterPro" id="IPR011251">
    <property type="entry name" value="Luciferase-like_dom"/>
</dbReference>
<dbReference type="GO" id="GO:0016705">
    <property type="term" value="F:oxidoreductase activity, acting on paired donors, with incorporation or reduction of molecular oxygen"/>
    <property type="evidence" value="ECO:0007669"/>
    <property type="project" value="InterPro"/>
</dbReference>
<dbReference type="EMBL" id="JAOG01000001">
    <property type="protein sequence ID" value="EUA57370.1"/>
    <property type="molecule type" value="Genomic_DNA"/>
</dbReference>
<gene>
    <name evidence="3" type="ORF">I550_0495</name>
</gene>
<name>X8CQ41_MYCIT</name>
<organism evidence="3 4">
    <name type="scientific">Mycobacterium intracellulare 1956</name>
    <dbReference type="NCBI Taxonomy" id="1299331"/>
    <lineage>
        <taxon>Bacteria</taxon>
        <taxon>Bacillati</taxon>
        <taxon>Actinomycetota</taxon>
        <taxon>Actinomycetes</taxon>
        <taxon>Mycobacteriales</taxon>
        <taxon>Mycobacteriaceae</taxon>
        <taxon>Mycobacterium</taxon>
        <taxon>Mycobacterium avium complex (MAC)</taxon>
    </lineage>
</organism>
<dbReference type="Proteomes" id="UP000020825">
    <property type="component" value="Unassembled WGS sequence"/>
</dbReference>
<dbReference type="PANTHER" id="PTHR43244:SF1">
    <property type="entry name" value="5,10-METHYLENETETRAHYDROMETHANOPTERIN REDUCTASE"/>
    <property type="match status" value="1"/>
</dbReference>
<reference evidence="3 4" key="1">
    <citation type="submission" date="2013-12" db="EMBL/GenBank/DDBJ databases">
        <authorList>
            <person name="Zelazny A."/>
            <person name="Olivier K."/>
            <person name="Holland S."/>
            <person name="Lenaerts A."/>
            <person name="Ordway D."/>
            <person name="DeGroote M.A."/>
            <person name="Parker T."/>
            <person name="Sizemore C."/>
            <person name="Tallon L.J."/>
            <person name="Sadzewicz L.K."/>
            <person name="Sengamalay N."/>
            <person name="Fraser C.M."/>
            <person name="Hine E."/>
            <person name="Shefchek K.A."/>
            <person name="Das S.P."/>
            <person name="Tettelin H."/>
        </authorList>
    </citation>
    <scope>NUCLEOTIDE SEQUENCE [LARGE SCALE GENOMIC DNA]</scope>
    <source>
        <strain evidence="3 4">1956</strain>
    </source>
</reference>
<dbReference type="AlphaFoldDB" id="X8CQ41"/>
<protein>
    <submittedName>
        <fullName evidence="3">Luciferase-like monooxygenase family protein</fullName>
    </submittedName>
</protein>
<dbReference type="PANTHER" id="PTHR43244">
    <property type="match status" value="1"/>
</dbReference>
<dbReference type="GO" id="GO:0004497">
    <property type="term" value="F:monooxygenase activity"/>
    <property type="evidence" value="ECO:0007669"/>
    <property type="project" value="UniProtKB-KW"/>
</dbReference>
<dbReference type="Gene3D" id="3.20.20.30">
    <property type="entry name" value="Luciferase-like domain"/>
    <property type="match status" value="1"/>
</dbReference>
<proteinExistence type="predicted"/>
<dbReference type="SUPFAM" id="SSF51679">
    <property type="entry name" value="Bacterial luciferase-like"/>
    <property type="match status" value="1"/>
</dbReference>
<evidence type="ECO:0000259" key="2">
    <source>
        <dbReference type="Pfam" id="PF00296"/>
    </source>
</evidence>
<sequence length="327" mass="34701">MLISVALPPTQHIVEHAKVAQDAGAHRLWLYDSPAVYADIWIALARAAEATSLLLGTAVAVPSLRHPMVIAAAIASIEELAPGRLTVALGTGYTARRAMGRKPITWASFATVFTQIRQLLSGNVVEIDGQPVQMLHGGQSAPPRPISTPLWVAPSGPVGYRVTRELGADGVVLVGIPEPQHRQWPAAALMVNGTVLEPGEDHTSSRVIKSAGPWFAAMYHGAWDMNRDLLDHLPGGPQWRDTIIGLAPDDSRHLAIHRGHLIELGPADLAGITAAGPALLQSGWTGPAASITSRIEQACQDGITEIIYAPTGPDVAREILAFLDAAR</sequence>
<dbReference type="InterPro" id="IPR036661">
    <property type="entry name" value="Luciferase-like_sf"/>
</dbReference>
<dbReference type="PATRIC" id="fig|1299331.3.peg.481"/>
<dbReference type="Pfam" id="PF00296">
    <property type="entry name" value="Bac_luciferase"/>
    <property type="match status" value="1"/>
</dbReference>
<accession>X8CQ41</accession>
<evidence type="ECO:0000256" key="1">
    <source>
        <dbReference type="ARBA" id="ARBA00023002"/>
    </source>
</evidence>